<proteinExistence type="predicted"/>
<organism evidence="2 3">
    <name type="scientific">Sphingobacterium lactis</name>
    <dbReference type="NCBI Taxonomy" id="797291"/>
    <lineage>
        <taxon>Bacteria</taxon>
        <taxon>Pseudomonadati</taxon>
        <taxon>Bacteroidota</taxon>
        <taxon>Sphingobacteriia</taxon>
        <taxon>Sphingobacteriales</taxon>
        <taxon>Sphingobacteriaceae</taxon>
        <taxon>Sphingobacterium</taxon>
    </lineage>
</organism>
<dbReference type="InterPro" id="IPR014044">
    <property type="entry name" value="CAP_dom"/>
</dbReference>
<dbReference type="Proteomes" id="UP000236731">
    <property type="component" value="Unassembled WGS sequence"/>
</dbReference>
<dbReference type="SUPFAM" id="SSF55797">
    <property type="entry name" value="PR-1-like"/>
    <property type="match status" value="1"/>
</dbReference>
<protein>
    <submittedName>
        <fullName evidence="2">Cysteine-rich secretory protein family protein</fullName>
    </submittedName>
</protein>
<evidence type="ECO:0000259" key="1">
    <source>
        <dbReference type="Pfam" id="PF00188"/>
    </source>
</evidence>
<dbReference type="PANTHER" id="PTHR31157">
    <property type="entry name" value="SCP DOMAIN-CONTAINING PROTEIN"/>
    <property type="match status" value="1"/>
</dbReference>
<dbReference type="RefSeq" id="WP_103906601.1">
    <property type="nucleotide sequence ID" value="NZ_CP049246.1"/>
</dbReference>
<name>A0A1H5ZTP3_9SPHI</name>
<keyword evidence="3" id="KW-1185">Reference proteome</keyword>
<evidence type="ECO:0000313" key="2">
    <source>
        <dbReference type="EMBL" id="SEG39344.1"/>
    </source>
</evidence>
<dbReference type="InterPro" id="IPR035940">
    <property type="entry name" value="CAP_sf"/>
</dbReference>
<reference evidence="3" key="1">
    <citation type="submission" date="2016-10" db="EMBL/GenBank/DDBJ databases">
        <authorList>
            <person name="Varghese N."/>
            <person name="Submissions S."/>
        </authorList>
    </citation>
    <scope>NUCLEOTIDE SEQUENCE [LARGE SCALE GENOMIC DNA]</scope>
    <source>
        <strain evidence="3">DSM 22361</strain>
    </source>
</reference>
<sequence length="189" mass="21720">MRYLVFALFLWVQPLFAQRINVDRGEAKKAYHYLNDFRMNPKKHGRAIRVNNLRGVTQTRLVWNPTLAKVAEERAKDMARRNYFDHTDPDGYGPNYHINKAGYTLNPDWLKKRSTNNFESIGAGHPTAVDGIKSFIIGKGSPGFMHRKHMLGLDDWNASLQDVGIGFVRVKRGKGYATYLCVIIAKHDW</sequence>
<evidence type="ECO:0000313" key="3">
    <source>
        <dbReference type="Proteomes" id="UP000236731"/>
    </source>
</evidence>
<dbReference type="Gene3D" id="3.40.33.10">
    <property type="entry name" value="CAP"/>
    <property type="match status" value="1"/>
</dbReference>
<dbReference type="OrthoDB" id="982527at2"/>
<dbReference type="AlphaFoldDB" id="A0A1H5ZTP3"/>
<feature type="domain" description="SCP" evidence="1">
    <location>
        <begin position="33"/>
        <end position="178"/>
    </location>
</feature>
<dbReference type="CDD" id="cd05379">
    <property type="entry name" value="CAP_bacterial"/>
    <property type="match status" value="1"/>
</dbReference>
<accession>A0A1H5ZTP3</accession>
<gene>
    <name evidence="2" type="ORF">SAMN05421877_107166</name>
</gene>
<dbReference type="Pfam" id="PF00188">
    <property type="entry name" value="CAP"/>
    <property type="match status" value="1"/>
</dbReference>
<dbReference type="PANTHER" id="PTHR31157:SF1">
    <property type="entry name" value="SCP DOMAIN-CONTAINING PROTEIN"/>
    <property type="match status" value="1"/>
</dbReference>
<dbReference type="EMBL" id="FNUT01000007">
    <property type="protein sequence ID" value="SEG39344.1"/>
    <property type="molecule type" value="Genomic_DNA"/>
</dbReference>